<dbReference type="InterPro" id="IPR008271">
    <property type="entry name" value="Ser/Thr_kinase_AS"/>
</dbReference>
<reference evidence="15" key="1">
    <citation type="submission" date="2020-03" db="EMBL/GenBank/DDBJ databases">
        <title>Studies in the Genomics of Life Span.</title>
        <authorList>
            <person name="Glass D."/>
        </authorList>
    </citation>
    <scope>NUCLEOTIDE SEQUENCE</scope>
    <source>
        <strain evidence="15">SUZIE</strain>
        <tissue evidence="15">Muscle</tissue>
    </source>
</reference>
<evidence type="ECO:0000259" key="14">
    <source>
        <dbReference type="PROSITE" id="PS50011"/>
    </source>
</evidence>
<dbReference type="InterPro" id="IPR011009">
    <property type="entry name" value="Kinase-like_dom_sf"/>
</dbReference>
<dbReference type="InterPro" id="IPR017441">
    <property type="entry name" value="Protein_kinase_ATP_BS"/>
</dbReference>
<evidence type="ECO:0000256" key="10">
    <source>
        <dbReference type="ARBA" id="ARBA00048679"/>
    </source>
</evidence>
<dbReference type="SUPFAM" id="SSF56112">
    <property type="entry name" value="Protein kinase-like (PK-like)"/>
    <property type="match status" value="1"/>
</dbReference>
<accession>A0AA41N6Z1</accession>
<dbReference type="FunFam" id="1.10.510.10:FF:000571">
    <property type="entry name" value="Maternal embryonic leucine zipper kinase"/>
    <property type="match status" value="1"/>
</dbReference>
<proteinExistence type="inferred from homology"/>
<dbReference type="EC" id="2.7.11.1" evidence="1"/>
<dbReference type="Gene3D" id="1.10.510.10">
    <property type="entry name" value="Transferase(Phosphotransferase) domain 1"/>
    <property type="match status" value="1"/>
</dbReference>
<evidence type="ECO:0000256" key="2">
    <source>
        <dbReference type="ARBA" id="ARBA00022527"/>
    </source>
</evidence>
<comment type="catalytic activity">
    <reaction evidence="9">
        <text>L-threonyl-[protein] + ATP = O-phospho-L-threonyl-[protein] + ADP + H(+)</text>
        <dbReference type="Rhea" id="RHEA:46608"/>
        <dbReference type="Rhea" id="RHEA-COMP:11060"/>
        <dbReference type="Rhea" id="RHEA-COMP:11605"/>
        <dbReference type="ChEBI" id="CHEBI:15378"/>
        <dbReference type="ChEBI" id="CHEBI:30013"/>
        <dbReference type="ChEBI" id="CHEBI:30616"/>
        <dbReference type="ChEBI" id="CHEBI:61977"/>
        <dbReference type="ChEBI" id="CHEBI:456216"/>
        <dbReference type="EC" id="2.7.11.1"/>
    </reaction>
</comment>
<dbReference type="Proteomes" id="UP001166674">
    <property type="component" value="Unassembled WGS sequence"/>
</dbReference>
<evidence type="ECO:0000256" key="13">
    <source>
        <dbReference type="SAM" id="MobiDB-lite"/>
    </source>
</evidence>
<evidence type="ECO:0000313" key="16">
    <source>
        <dbReference type="Proteomes" id="UP001166674"/>
    </source>
</evidence>
<evidence type="ECO:0000256" key="9">
    <source>
        <dbReference type="ARBA" id="ARBA00047899"/>
    </source>
</evidence>
<comment type="caution">
    <text evidence="15">The sequence shown here is derived from an EMBL/GenBank/DDBJ whole genome shotgun (WGS) entry which is preliminary data.</text>
</comment>
<gene>
    <name evidence="15" type="ORF">SUZIE_180505</name>
</gene>
<feature type="domain" description="Protein kinase" evidence="14">
    <location>
        <begin position="30"/>
        <end position="275"/>
    </location>
</feature>
<comment type="similarity">
    <text evidence="8">Belongs to the protein kinase superfamily. CAMK Ser/Thr protein kinase family. Smok subfamily.</text>
</comment>
<dbReference type="PANTHER" id="PTHR24346">
    <property type="entry name" value="MAP/MICROTUBULE AFFINITY-REGULATING KINASE"/>
    <property type="match status" value="1"/>
</dbReference>
<evidence type="ECO:0000256" key="5">
    <source>
        <dbReference type="ARBA" id="ARBA00022777"/>
    </source>
</evidence>
<dbReference type="PANTHER" id="PTHR24346:SF95">
    <property type="entry name" value="SPERM MOTILITY KINASE 3A"/>
    <property type="match status" value="1"/>
</dbReference>
<evidence type="ECO:0000256" key="7">
    <source>
        <dbReference type="ARBA" id="ARBA00037391"/>
    </source>
</evidence>
<dbReference type="PROSITE" id="PS50011">
    <property type="entry name" value="PROTEIN_KINASE_DOM"/>
    <property type="match status" value="1"/>
</dbReference>
<evidence type="ECO:0000256" key="6">
    <source>
        <dbReference type="ARBA" id="ARBA00022840"/>
    </source>
</evidence>
<keyword evidence="3" id="KW-0808">Transferase</keyword>
<dbReference type="GO" id="GO:0035556">
    <property type="term" value="P:intracellular signal transduction"/>
    <property type="evidence" value="ECO:0007669"/>
    <property type="project" value="TreeGrafter"/>
</dbReference>
<keyword evidence="6 11" id="KW-0067">ATP-binding</keyword>
<dbReference type="GO" id="GO:0004674">
    <property type="term" value="F:protein serine/threonine kinase activity"/>
    <property type="evidence" value="ECO:0007669"/>
    <property type="project" value="UniProtKB-KW"/>
</dbReference>
<comment type="catalytic activity">
    <reaction evidence="10">
        <text>L-seryl-[protein] + ATP = O-phospho-L-seryl-[protein] + ADP + H(+)</text>
        <dbReference type="Rhea" id="RHEA:17989"/>
        <dbReference type="Rhea" id="RHEA-COMP:9863"/>
        <dbReference type="Rhea" id="RHEA-COMP:11604"/>
        <dbReference type="ChEBI" id="CHEBI:15378"/>
        <dbReference type="ChEBI" id="CHEBI:29999"/>
        <dbReference type="ChEBI" id="CHEBI:30616"/>
        <dbReference type="ChEBI" id="CHEBI:83421"/>
        <dbReference type="ChEBI" id="CHEBI:456216"/>
        <dbReference type="EC" id="2.7.11.1"/>
    </reaction>
</comment>
<evidence type="ECO:0000256" key="1">
    <source>
        <dbReference type="ARBA" id="ARBA00012513"/>
    </source>
</evidence>
<keyword evidence="16" id="KW-1185">Reference proteome</keyword>
<dbReference type="InterPro" id="IPR000719">
    <property type="entry name" value="Prot_kinase_dom"/>
</dbReference>
<evidence type="ECO:0000256" key="11">
    <source>
        <dbReference type="PROSITE-ProRule" id="PRU10141"/>
    </source>
</evidence>
<dbReference type="SMART" id="SM00220">
    <property type="entry name" value="S_TKc"/>
    <property type="match status" value="1"/>
</dbReference>
<feature type="compositionally biased region" description="Basic and acidic residues" evidence="13">
    <location>
        <begin position="391"/>
        <end position="401"/>
    </location>
</feature>
<dbReference type="Gene3D" id="3.30.200.20">
    <property type="entry name" value="Phosphorylase Kinase, domain 1"/>
    <property type="match status" value="1"/>
</dbReference>
<feature type="region of interest" description="Disordered" evidence="13">
    <location>
        <begin position="342"/>
        <end position="402"/>
    </location>
</feature>
<sequence>MFSQSSESESSLASAWGLRSRPERAFTDHYEFVRAIGHGAYSQVVLARHRPTGAEVAVKVLELVPENIPVFSEPSVWMSLEHPSVAQLFQVIGTKKHIYMVMEHAGGGELLQHIARGMQEEEARRVFRQMVCAVGYCHHRGIVHRDLKPENIMLDARGDIKLVDFGAATRFRPGQKLRRFWGTLPYLAPETVVREEYEGPPVDVWSLGVILYFMLTQTLPFMASTSQKLLMCIVLARYHVPGRVPVKARRLIRSILTVKPHKRPTAQQISQHPWLKQGEEDAPHPWREVLPKHPDPEIMTLLLDMGLDPYQTWLSLVQRKFDAAMATYLIVQHRKSQGVGCTFQRKPVPPRFVPRPRAVDPSAFPGLPRKSKSEPALHNFPSPCEPQLPQEAKEPGQEAARRASLPAIPLSFPHTEDPTPSSASQSDSLSYLPKRWRVLLRLLGRAHGNSSQDSPADNRKGWTGRIAICVRRLCCCLPRASNAVVPMAERRDAPDP</sequence>
<evidence type="ECO:0000256" key="12">
    <source>
        <dbReference type="RuleBase" id="RU000304"/>
    </source>
</evidence>
<dbReference type="Pfam" id="PF00069">
    <property type="entry name" value="Pkinase"/>
    <property type="match status" value="1"/>
</dbReference>
<dbReference type="GO" id="GO:0005524">
    <property type="term" value="F:ATP binding"/>
    <property type="evidence" value="ECO:0007669"/>
    <property type="project" value="UniProtKB-UniRule"/>
</dbReference>
<dbReference type="EMBL" id="JAATJV010396947">
    <property type="protein sequence ID" value="MBZ3884950.1"/>
    <property type="molecule type" value="Genomic_DNA"/>
</dbReference>
<keyword evidence="5 15" id="KW-0418">Kinase</keyword>
<name>A0AA41N6Z1_SCICA</name>
<dbReference type="CDD" id="cd14003">
    <property type="entry name" value="STKc_AMPK-like"/>
    <property type="match status" value="1"/>
</dbReference>
<feature type="binding site" evidence="11">
    <location>
        <position position="59"/>
    </location>
    <ligand>
        <name>ATP</name>
        <dbReference type="ChEBI" id="CHEBI:30616"/>
    </ligand>
</feature>
<keyword evidence="4 11" id="KW-0547">Nucleotide-binding</keyword>
<dbReference type="PROSITE" id="PS00108">
    <property type="entry name" value="PROTEIN_KINASE_ST"/>
    <property type="match status" value="1"/>
</dbReference>
<dbReference type="AlphaFoldDB" id="A0AA41N6Z1"/>
<protein>
    <recommendedName>
        <fullName evidence="1">non-specific serine/threonine protein kinase</fullName>
        <ecNumber evidence="1">2.7.11.1</ecNumber>
    </recommendedName>
</protein>
<comment type="function">
    <text evidence="7">May play a role in sperm motility, especially in the regulation of flagellar function.</text>
</comment>
<evidence type="ECO:0000256" key="3">
    <source>
        <dbReference type="ARBA" id="ARBA00022679"/>
    </source>
</evidence>
<evidence type="ECO:0000256" key="8">
    <source>
        <dbReference type="ARBA" id="ARBA00038181"/>
    </source>
</evidence>
<evidence type="ECO:0000313" key="15">
    <source>
        <dbReference type="EMBL" id="MBZ3884950.1"/>
    </source>
</evidence>
<evidence type="ECO:0000256" key="4">
    <source>
        <dbReference type="ARBA" id="ARBA00022741"/>
    </source>
</evidence>
<dbReference type="Gene3D" id="1.10.8.10">
    <property type="entry name" value="DNA helicase RuvA subunit, C-terminal domain"/>
    <property type="match status" value="1"/>
</dbReference>
<dbReference type="PROSITE" id="PS00107">
    <property type="entry name" value="PROTEIN_KINASE_ATP"/>
    <property type="match status" value="1"/>
</dbReference>
<organism evidence="15 16">
    <name type="scientific">Sciurus carolinensis</name>
    <name type="common">Eastern gray squirrel</name>
    <dbReference type="NCBI Taxonomy" id="30640"/>
    <lineage>
        <taxon>Eukaryota</taxon>
        <taxon>Metazoa</taxon>
        <taxon>Chordata</taxon>
        <taxon>Craniata</taxon>
        <taxon>Vertebrata</taxon>
        <taxon>Euteleostomi</taxon>
        <taxon>Mammalia</taxon>
        <taxon>Eutheria</taxon>
        <taxon>Euarchontoglires</taxon>
        <taxon>Glires</taxon>
        <taxon>Rodentia</taxon>
        <taxon>Sciuromorpha</taxon>
        <taxon>Sciuridae</taxon>
        <taxon>Sciurinae</taxon>
        <taxon>Sciurini</taxon>
        <taxon>Sciurus</taxon>
    </lineage>
</organism>
<dbReference type="GO" id="GO:0005737">
    <property type="term" value="C:cytoplasm"/>
    <property type="evidence" value="ECO:0007669"/>
    <property type="project" value="TreeGrafter"/>
</dbReference>
<feature type="region of interest" description="Disordered" evidence="13">
    <location>
        <begin position="409"/>
        <end position="428"/>
    </location>
</feature>
<keyword evidence="2 12" id="KW-0723">Serine/threonine-protein kinase</keyword>